<evidence type="ECO:0000256" key="2">
    <source>
        <dbReference type="ARBA" id="ARBA00022833"/>
    </source>
</evidence>
<evidence type="ECO:0000256" key="1">
    <source>
        <dbReference type="ARBA" id="ARBA00022723"/>
    </source>
</evidence>
<reference evidence="9" key="1">
    <citation type="submission" date="2025-08" db="UniProtKB">
        <authorList>
            <consortium name="RefSeq"/>
        </authorList>
    </citation>
    <scope>IDENTIFICATION</scope>
</reference>
<dbReference type="SMART" id="SM00314">
    <property type="entry name" value="RA"/>
    <property type="match status" value="1"/>
</dbReference>
<keyword evidence="1 4" id="KW-0479">Metal-binding</keyword>
<dbReference type="KEGG" id="osn:115213791"/>
<keyword evidence="3 4" id="KW-0440">LIM domain</keyword>
<dbReference type="SUPFAM" id="SSF54236">
    <property type="entry name" value="Ubiquitin-like"/>
    <property type="match status" value="1"/>
</dbReference>
<organism evidence="8 9">
    <name type="scientific">Octopus sinensis</name>
    <name type="common">East Asian common octopus</name>
    <dbReference type="NCBI Taxonomy" id="2607531"/>
    <lineage>
        <taxon>Eukaryota</taxon>
        <taxon>Metazoa</taxon>
        <taxon>Spiralia</taxon>
        <taxon>Lophotrochozoa</taxon>
        <taxon>Mollusca</taxon>
        <taxon>Cephalopoda</taxon>
        <taxon>Coleoidea</taxon>
        <taxon>Octopodiformes</taxon>
        <taxon>Octopoda</taxon>
        <taxon>Incirrata</taxon>
        <taxon>Octopodidae</taxon>
        <taxon>Octopus</taxon>
    </lineage>
</organism>
<dbReference type="CDD" id="cd21886">
    <property type="entry name" value="SARAH_RASSF2-like"/>
    <property type="match status" value="1"/>
</dbReference>
<sequence>MLSLLNCLGRRSKYPKSERKTSLGKEWHPRCLRCDQCDKVLAPGQHAEHKGLPYCNQCYQALYGPQMCGYGSNVFSQANYRKKLTIPIRKHGTKDPPTLRKSHRSVKESILLWDSGNVVAVSLSEDEEDEDDLYDSETLKPGMSQQYCFSTASASMTLPVKHSSQTSLNNGCDTNLLKNEHSLLPMNNGGPPSSLSRTTIPSPNNHSETSSTLNHSPIGHRTLTSPDTHNAISSSKKNNSLSFPIRKSYSFSPNGHRSIYSNPAFQTLPVPADFGYHSSQDAFGTLTSSVSVGTLTSPISYANLSKIFENSPTHSLKQTDDTCRQDILEKFQLYNAFYEGKRGCLSMDQVNGVDVLEGPLRIYWQVTIPIQLKHCDDVPVPPIASWRHSYYATPTGNGLNVDAEEPQLFGLFDDIYDDDDEDYDDNDFSDSKSDSMLLSLRVNSTEYDFEYEAEQSPQPTLPKYGMDDSVIVPNLDGVVRRRNIRKSNTVAYRADRPSKWKRASINGHIYNYDTRVFTPVIGSCTSVTVNSTMTVPLVIKTLLEKFKVENDADEFSLYVVTEAEGEREIGIGEIPLEVRLRLGADETNAKIFIREKDYVGSVVVPEEVEPIEEKTCYLPTEAQHTLEAVTKGSFEMNIVEQLIALPEAVLKGLLQKFFDDEEKDVEKIKDKYIKARTVIKNYLADIKPVSEL</sequence>
<dbReference type="SMART" id="SM00132">
    <property type="entry name" value="LIM"/>
    <property type="match status" value="1"/>
</dbReference>
<protein>
    <submittedName>
        <fullName evidence="9">Uncharacterized protein LOC115213791 isoform X1</fullName>
    </submittedName>
</protein>
<dbReference type="Pfam" id="PF00788">
    <property type="entry name" value="RA"/>
    <property type="match status" value="1"/>
</dbReference>
<dbReference type="InterPro" id="IPR033614">
    <property type="entry name" value="RASSF1-6"/>
</dbReference>
<dbReference type="Gene3D" id="2.10.110.10">
    <property type="entry name" value="Cysteine Rich Protein"/>
    <property type="match status" value="1"/>
</dbReference>
<gene>
    <name evidence="9" type="primary">LOC115213791</name>
</gene>
<feature type="domain" description="Ras-associating" evidence="7">
    <location>
        <begin position="510"/>
        <end position="598"/>
    </location>
</feature>
<dbReference type="PROSITE" id="PS50200">
    <property type="entry name" value="RA"/>
    <property type="match status" value="1"/>
</dbReference>
<dbReference type="Gene3D" id="3.10.20.90">
    <property type="entry name" value="Phosphatidylinositol 3-kinase Catalytic Subunit, Chain A, domain 1"/>
    <property type="match status" value="1"/>
</dbReference>
<feature type="compositionally biased region" description="Polar residues" evidence="5">
    <location>
        <begin position="190"/>
        <end position="215"/>
    </location>
</feature>
<dbReference type="GO" id="GO:0046872">
    <property type="term" value="F:metal ion binding"/>
    <property type="evidence" value="ECO:0007669"/>
    <property type="project" value="UniProtKB-KW"/>
</dbReference>
<dbReference type="Pfam" id="PF00412">
    <property type="entry name" value="LIM"/>
    <property type="match status" value="1"/>
</dbReference>
<evidence type="ECO:0000313" key="8">
    <source>
        <dbReference type="Proteomes" id="UP000515154"/>
    </source>
</evidence>
<feature type="compositionally biased region" description="Polar residues" evidence="5">
    <location>
        <begin position="222"/>
        <end position="239"/>
    </location>
</feature>
<evidence type="ECO:0000256" key="4">
    <source>
        <dbReference type="PROSITE-ProRule" id="PRU00125"/>
    </source>
</evidence>
<dbReference type="PANTHER" id="PTHR22738">
    <property type="entry name" value="RASSF"/>
    <property type="match status" value="1"/>
</dbReference>
<keyword evidence="8" id="KW-1185">Reference proteome</keyword>
<evidence type="ECO:0000259" key="7">
    <source>
        <dbReference type="PROSITE" id="PS50200"/>
    </source>
</evidence>
<dbReference type="PANTHER" id="PTHR22738:SF15">
    <property type="entry name" value="LD40758P"/>
    <property type="match status" value="1"/>
</dbReference>
<evidence type="ECO:0000256" key="3">
    <source>
        <dbReference type="ARBA" id="ARBA00023038"/>
    </source>
</evidence>
<feature type="domain" description="LIM zinc-binding" evidence="6">
    <location>
        <begin position="5"/>
        <end position="65"/>
    </location>
</feature>
<name>A0A7E6EZV7_9MOLL</name>
<accession>A0A7E6EZV7</accession>
<proteinExistence type="predicted"/>
<dbReference type="Proteomes" id="UP000515154">
    <property type="component" value="Linkage group LG7"/>
</dbReference>
<keyword evidence="2 4" id="KW-0862">Zinc</keyword>
<dbReference type="SUPFAM" id="SSF57716">
    <property type="entry name" value="Glucocorticoid receptor-like (DNA-binding domain)"/>
    <property type="match status" value="1"/>
</dbReference>
<dbReference type="CDD" id="cd09401">
    <property type="entry name" value="LIM_TLP_like"/>
    <property type="match status" value="1"/>
</dbReference>
<evidence type="ECO:0000259" key="6">
    <source>
        <dbReference type="PROSITE" id="PS50023"/>
    </source>
</evidence>
<dbReference type="CDD" id="cd01784">
    <property type="entry name" value="RA_RASSF2_like"/>
    <property type="match status" value="1"/>
</dbReference>
<dbReference type="RefSeq" id="XP_036360944.1">
    <property type="nucleotide sequence ID" value="XM_036505051.1"/>
</dbReference>
<dbReference type="GO" id="GO:0007165">
    <property type="term" value="P:signal transduction"/>
    <property type="evidence" value="ECO:0007669"/>
    <property type="project" value="InterPro"/>
</dbReference>
<dbReference type="InterPro" id="IPR001781">
    <property type="entry name" value="Znf_LIM"/>
</dbReference>
<dbReference type="AlphaFoldDB" id="A0A7E6EZV7"/>
<dbReference type="InterPro" id="IPR000159">
    <property type="entry name" value="RA_dom"/>
</dbReference>
<evidence type="ECO:0000313" key="9">
    <source>
        <dbReference type="RefSeq" id="XP_036360944.1"/>
    </source>
</evidence>
<dbReference type="InterPro" id="IPR029071">
    <property type="entry name" value="Ubiquitin-like_domsf"/>
</dbReference>
<feature type="region of interest" description="Disordered" evidence="5">
    <location>
        <begin position="181"/>
        <end position="239"/>
    </location>
</feature>
<dbReference type="PROSITE" id="PS50023">
    <property type="entry name" value="LIM_DOMAIN_2"/>
    <property type="match status" value="1"/>
</dbReference>
<evidence type="ECO:0000256" key="5">
    <source>
        <dbReference type="SAM" id="MobiDB-lite"/>
    </source>
</evidence>